<comment type="caution">
    <text evidence="3">The sequence shown here is derived from an EMBL/GenBank/DDBJ whole genome shotgun (WGS) entry which is preliminary data.</text>
</comment>
<keyword evidence="1" id="KW-0433">Leucine-rich repeat</keyword>
<sequence>MESMVVLSESHILAKAKGSRVLSSSDLGTIRSINLWGQDLTDVSILARLPQLEVLSLAVNKINTLAVFSALTNLRELYLRQNHIADPRELFHLADLPSLRILWLVENPIADLPGYRRLVLRMLPGLSKLDDSEVADDERDEALLAGMPSLEEIEDLMRSISLASGTTPTRLEPGRIALRICNGAREPCAFVSLPSDNTAQVQTAADVVVSQADVDPGPEASKRPSWLQDQIERTYVKQSIRAAAMDPSPTFTGTTDDGDVLGPTFTMQPQQHGHHTQTLRRNSGQSNILYAVLTLLKELDMVSLHMIRDEIDKVLPRS</sequence>
<dbReference type="PANTHER" id="PTHR18849">
    <property type="entry name" value="LEUCINE RICH REPEAT PROTEIN"/>
    <property type="match status" value="1"/>
</dbReference>
<evidence type="ECO:0000256" key="2">
    <source>
        <dbReference type="ARBA" id="ARBA00022737"/>
    </source>
</evidence>
<dbReference type="InterPro" id="IPR003591">
    <property type="entry name" value="Leu-rich_rpt_typical-subtyp"/>
</dbReference>
<dbReference type="Gene3D" id="3.80.10.10">
    <property type="entry name" value="Ribonuclease Inhibitor"/>
    <property type="match status" value="1"/>
</dbReference>
<reference evidence="3 4" key="1">
    <citation type="submission" date="2023-09" db="EMBL/GenBank/DDBJ databases">
        <title>Pangenome analysis of Batrachochytrium dendrobatidis and related Chytrids.</title>
        <authorList>
            <person name="Yacoub M.N."/>
            <person name="Stajich J.E."/>
            <person name="James T.Y."/>
        </authorList>
    </citation>
    <scope>NUCLEOTIDE SEQUENCE [LARGE SCALE GENOMIC DNA]</scope>
    <source>
        <strain evidence="3 4">JEL0888</strain>
    </source>
</reference>
<evidence type="ECO:0000313" key="3">
    <source>
        <dbReference type="EMBL" id="KAL2916292.1"/>
    </source>
</evidence>
<dbReference type="PANTHER" id="PTHR18849:SF0">
    <property type="entry name" value="CILIA- AND FLAGELLA-ASSOCIATED PROTEIN 410-RELATED"/>
    <property type="match status" value="1"/>
</dbReference>
<organism evidence="3 4">
    <name type="scientific">Polyrhizophydium stewartii</name>
    <dbReference type="NCBI Taxonomy" id="2732419"/>
    <lineage>
        <taxon>Eukaryota</taxon>
        <taxon>Fungi</taxon>
        <taxon>Fungi incertae sedis</taxon>
        <taxon>Chytridiomycota</taxon>
        <taxon>Chytridiomycota incertae sedis</taxon>
        <taxon>Chytridiomycetes</taxon>
        <taxon>Rhizophydiales</taxon>
        <taxon>Rhizophydiales incertae sedis</taxon>
        <taxon>Polyrhizophydium</taxon>
    </lineage>
</organism>
<dbReference type="InterPro" id="IPR001611">
    <property type="entry name" value="Leu-rich_rpt"/>
</dbReference>
<dbReference type="InterPro" id="IPR032675">
    <property type="entry name" value="LRR_dom_sf"/>
</dbReference>
<dbReference type="SMART" id="SM00369">
    <property type="entry name" value="LRR_TYP"/>
    <property type="match status" value="3"/>
</dbReference>
<protein>
    <submittedName>
        <fullName evidence="3">Uncharacterized protein</fullName>
    </submittedName>
</protein>
<accession>A0ABR4N9W6</accession>
<gene>
    <name evidence="3" type="ORF">HK105_204048</name>
</gene>
<evidence type="ECO:0000256" key="1">
    <source>
        <dbReference type="ARBA" id="ARBA00022614"/>
    </source>
</evidence>
<dbReference type="Proteomes" id="UP001527925">
    <property type="component" value="Unassembled WGS sequence"/>
</dbReference>
<dbReference type="EMBL" id="JADGIZ020000017">
    <property type="protein sequence ID" value="KAL2916292.1"/>
    <property type="molecule type" value="Genomic_DNA"/>
</dbReference>
<keyword evidence="2" id="KW-0677">Repeat</keyword>
<name>A0ABR4N9W6_9FUNG</name>
<keyword evidence="4" id="KW-1185">Reference proteome</keyword>
<proteinExistence type="predicted"/>
<evidence type="ECO:0000313" key="4">
    <source>
        <dbReference type="Proteomes" id="UP001527925"/>
    </source>
</evidence>
<dbReference type="SUPFAM" id="SSF52058">
    <property type="entry name" value="L domain-like"/>
    <property type="match status" value="1"/>
</dbReference>
<dbReference type="PROSITE" id="PS51450">
    <property type="entry name" value="LRR"/>
    <property type="match status" value="3"/>
</dbReference>
<dbReference type="Pfam" id="PF14580">
    <property type="entry name" value="LRR_9"/>
    <property type="match status" value="1"/>
</dbReference>